<evidence type="ECO:0000313" key="10">
    <source>
        <dbReference type="Proteomes" id="UP000289738"/>
    </source>
</evidence>
<dbReference type="Pfam" id="PF00004">
    <property type="entry name" value="AAA"/>
    <property type="match status" value="1"/>
</dbReference>
<keyword evidence="10" id="KW-1185">Reference proteome</keyword>
<comment type="similarity">
    <text evidence="2">Belongs to the AAA ATPase family. BCS1 subfamily.</text>
</comment>
<dbReference type="Pfam" id="PF14363">
    <property type="entry name" value="AAA_assoc"/>
    <property type="match status" value="1"/>
</dbReference>
<sequence>MVDTSKWEGRISFSNKTAPISLSIIQNGFIIFELNSSMPAMVILLVALAVLLLFFSFSKKLWRGVEDWFHVYQFLKVPQHNHTTLQENHLYRKVSLYLHSLPSIEDSDFTTLLTGKKYNDILLCLGPDQTIQDRFLGATVFWHNQTDVDDGADQNPQFNRARAFVLKIRKVDKRRILRPYLQHIHAVADDIEQQGNRDLRLFMNTAAAAQGRGRWRSVPFTHPCTFETLAMESDLKNRVKSDLESFLRAKQYYNRLGRVWKRSFLLYGPSGTGKSSFVAAMANFLRYDVYDIDLSKVPSDSDLKLLLLQTTPKSVVVVEDLDRFLAEKSTAVSSSGMLNFMDGVVSSCCGEEKVMVFTMNSKEHVDPNLLRPGRVDVHIHFPLCDFTAFKTMANNYLGVKEHKLFPQVQEIFQNGASLSPAEIGELMIANRNSPSRAIKSVITALQTDGDGRGSGSPIVRHTGEDDVDEPDAVMCGEGLHTVKDLRKLYGFFRLKNTRRSPSSNTSSMPSPLR</sequence>
<evidence type="ECO:0000256" key="2">
    <source>
        <dbReference type="ARBA" id="ARBA00007448"/>
    </source>
</evidence>
<evidence type="ECO:0000256" key="4">
    <source>
        <dbReference type="ARBA" id="ARBA00022842"/>
    </source>
</evidence>
<keyword evidence="7" id="KW-1133">Transmembrane helix</keyword>
<dbReference type="Pfam" id="PF25568">
    <property type="entry name" value="AAA_lid_At3g28540"/>
    <property type="match status" value="1"/>
</dbReference>
<dbReference type="GO" id="GO:0016887">
    <property type="term" value="F:ATP hydrolysis activity"/>
    <property type="evidence" value="ECO:0007669"/>
    <property type="project" value="InterPro"/>
</dbReference>
<dbReference type="InterPro" id="IPR050747">
    <property type="entry name" value="Mitochondrial_chaperone_BCS1"/>
</dbReference>
<organism evidence="9 10">
    <name type="scientific">Arachis hypogaea</name>
    <name type="common">Peanut</name>
    <dbReference type="NCBI Taxonomy" id="3818"/>
    <lineage>
        <taxon>Eukaryota</taxon>
        <taxon>Viridiplantae</taxon>
        <taxon>Streptophyta</taxon>
        <taxon>Embryophyta</taxon>
        <taxon>Tracheophyta</taxon>
        <taxon>Spermatophyta</taxon>
        <taxon>Magnoliopsida</taxon>
        <taxon>eudicotyledons</taxon>
        <taxon>Gunneridae</taxon>
        <taxon>Pentapetalae</taxon>
        <taxon>rosids</taxon>
        <taxon>fabids</taxon>
        <taxon>Fabales</taxon>
        <taxon>Fabaceae</taxon>
        <taxon>Papilionoideae</taxon>
        <taxon>50 kb inversion clade</taxon>
        <taxon>dalbergioids sensu lato</taxon>
        <taxon>Dalbergieae</taxon>
        <taxon>Pterocarpus clade</taxon>
        <taxon>Arachis</taxon>
    </lineage>
</organism>
<feature type="domain" description="AAA+ ATPase" evidence="8">
    <location>
        <begin position="260"/>
        <end position="385"/>
    </location>
</feature>
<dbReference type="InterPro" id="IPR003959">
    <property type="entry name" value="ATPase_AAA_core"/>
</dbReference>
<gene>
    <name evidence="9" type="ORF">Ahy_B06g081533</name>
</gene>
<dbReference type="AlphaFoldDB" id="A0A444YLD3"/>
<dbReference type="EMBL" id="SDMP01000016">
    <property type="protein sequence ID" value="RYR02722.1"/>
    <property type="molecule type" value="Genomic_DNA"/>
</dbReference>
<comment type="catalytic activity">
    <reaction evidence="5">
        <text>ATP + H2O = ADP + phosphate + H(+)</text>
        <dbReference type="Rhea" id="RHEA:13065"/>
        <dbReference type="ChEBI" id="CHEBI:15377"/>
        <dbReference type="ChEBI" id="CHEBI:15378"/>
        <dbReference type="ChEBI" id="CHEBI:30616"/>
        <dbReference type="ChEBI" id="CHEBI:43474"/>
        <dbReference type="ChEBI" id="CHEBI:456216"/>
    </reaction>
</comment>
<comment type="cofactor">
    <cofactor evidence="1">
        <name>Mg(2+)</name>
        <dbReference type="ChEBI" id="CHEBI:18420"/>
    </cofactor>
</comment>
<dbReference type="SUPFAM" id="SSF52540">
    <property type="entry name" value="P-loop containing nucleoside triphosphate hydrolases"/>
    <property type="match status" value="1"/>
</dbReference>
<comment type="caution">
    <text evidence="9">The sequence shown here is derived from an EMBL/GenBank/DDBJ whole genome shotgun (WGS) entry which is preliminary data.</text>
</comment>
<dbReference type="STRING" id="3818.A0A444YLD3"/>
<feature type="transmembrane region" description="Helical" evidence="7">
    <location>
        <begin position="38"/>
        <end position="57"/>
    </location>
</feature>
<dbReference type="Gene3D" id="6.10.280.40">
    <property type="match status" value="1"/>
</dbReference>
<name>A0A444YLD3_ARAHY</name>
<keyword evidence="4" id="KW-0460">Magnesium</keyword>
<dbReference type="GO" id="GO:0006950">
    <property type="term" value="P:response to stress"/>
    <property type="evidence" value="ECO:0007669"/>
    <property type="project" value="UniProtKB-ARBA"/>
</dbReference>
<dbReference type="PANTHER" id="PTHR23070">
    <property type="entry name" value="BCS1 AAA-TYPE ATPASE"/>
    <property type="match status" value="1"/>
</dbReference>
<dbReference type="GO" id="GO:0005524">
    <property type="term" value="F:ATP binding"/>
    <property type="evidence" value="ECO:0007669"/>
    <property type="project" value="InterPro"/>
</dbReference>
<reference evidence="9 10" key="1">
    <citation type="submission" date="2019-01" db="EMBL/GenBank/DDBJ databases">
        <title>Sequencing of cultivated peanut Arachis hypogaea provides insights into genome evolution and oil improvement.</title>
        <authorList>
            <person name="Chen X."/>
        </authorList>
    </citation>
    <scope>NUCLEOTIDE SEQUENCE [LARGE SCALE GENOMIC DNA]</scope>
    <source>
        <strain evidence="10">cv. Fuhuasheng</strain>
        <tissue evidence="9">Leaves</tissue>
    </source>
</reference>
<keyword evidence="7" id="KW-0472">Membrane</keyword>
<evidence type="ECO:0000256" key="3">
    <source>
        <dbReference type="ARBA" id="ARBA00022801"/>
    </source>
</evidence>
<protein>
    <recommendedName>
        <fullName evidence="8">AAA+ ATPase domain-containing protein</fullName>
    </recommendedName>
</protein>
<dbReference type="InterPro" id="IPR058017">
    <property type="entry name" value="At3g28540-like_C"/>
</dbReference>
<dbReference type="SMART" id="SM00382">
    <property type="entry name" value="AAA"/>
    <property type="match status" value="1"/>
</dbReference>
<evidence type="ECO:0000313" key="9">
    <source>
        <dbReference type="EMBL" id="RYR02722.1"/>
    </source>
</evidence>
<keyword evidence="3" id="KW-0378">Hydrolase</keyword>
<accession>A0A444YLD3</accession>
<evidence type="ECO:0000256" key="1">
    <source>
        <dbReference type="ARBA" id="ARBA00001946"/>
    </source>
</evidence>
<proteinExistence type="inferred from homology"/>
<dbReference type="InterPro" id="IPR003593">
    <property type="entry name" value="AAA+_ATPase"/>
</dbReference>
<evidence type="ECO:0000256" key="7">
    <source>
        <dbReference type="SAM" id="Phobius"/>
    </source>
</evidence>
<dbReference type="Proteomes" id="UP000289738">
    <property type="component" value="Chromosome B06"/>
</dbReference>
<keyword evidence="7" id="KW-0812">Transmembrane</keyword>
<evidence type="ECO:0000256" key="6">
    <source>
        <dbReference type="SAM" id="MobiDB-lite"/>
    </source>
</evidence>
<evidence type="ECO:0000259" key="8">
    <source>
        <dbReference type="SMART" id="SM00382"/>
    </source>
</evidence>
<dbReference type="InterPro" id="IPR025753">
    <property type="entry name" value="AAA_N_dom"/>
</dbReference>
<dbReference type="InterPro" id="IPR027417">
    <property type="entry name" value="P-loop_NTPase"/>
</dbReference>
<feature type="region of interest" description="Disordered" evidence="6">
    <location>
        <begin position="447"/>
        <end position="469"/>
    </location>
</feature>
<dbReference type="Gene3D" id="3.40.50.300">
    <property type="entry name" value="P-loop containing nucleotide triphosphate hydrolases"/>
    <property type="match status" value="1"/>
</dbReference>
<evidence type="ECO:0000256" key="5">
    <source>
        <dbReference type="ARBA" id="ARBA00049360"/>
    </source>
</evidence>